<dbReference type="OrthoDB" id="9766729at2"/>
<feature type="binding site" evidence="13">
    <location>
        <position position="258"/>
    </location>
    <ligand>
        <name>[4Fe-4S] cluster</name>
        <dbReference type="ChEBI" id="CHEBI:49883"/>
        <label>2</label>
    </ligand>
</feature>
<dbReference type="PANTHER" id="PTHR30013:SF7">
    <property type="entry name" value="HYDROGENASE-2 SMALL CHAIN"/>
    <property type="match status" value="1"/>
</dbReference>
<evidence type="ECO:0000256" key="4">
    <source>
        <dbReference type="ARBA" id="ARBA00006605"/>
    </source>
</evidence>
<gene>
    <name evidence="16" type="ORF">DXX99_06445</name>
</gene>
<dbReference type="InterPro" id="IPR027394">
    <property type="entry name" value="Cytochrome-c3_hydrogenase_C"/>
</dbReference>
<evidence type="ECO:0000259" key="14">
    <source>
        <dbReference type="Pfam" id="PF01058"/>
    </source>
</evidence>
<protein>
    <submittedName>
        <fullName evidence="16">Iron hydrogenase</fullName>
    </submittedName>
</protein>
<keyword evidence="7 13" id="KW-0479">Metal-binding</keyword>
<feature type="binding site" evidence="13">
    <location>
        <position position="53"/>
    </location>
    <ligand>
        <name>[4Fe-4S] cluster</name>
        <dbReference type="ChEBI" id="CHEBI:49883"/>
        <label>1</label>
    </ligand>
</feature>
<evidence type="ECO:0000256" key="12">
    <source>
        <dbReference type="ARBA" id="ARBA00023291"/>
    </source>
</evidence>
<dbReference type="Pfam" id="PF14720">
    <property type="entry name" value="NiFe_hyd_SSU_C"/>
    <property type="match status" value="1"/>
</dbReference>
<reference evidence="16 17" key="1">
    <citation type="submission" date="2018-08" db="EMBL/GenBank/DDBJ databases">
        <title>Form III RuBisCO-mediated autotrophy in Thermodesulfobium bacteria.</title>
        <authorList>
            <person name="Toshchakov S.V."/>
            <person name="Kublanov I.V."/>
            <person name="Frolov E."/>
            <person name="Bonch-Osmolovskaya E.A."/>
            <person name="Tourova T.P."/>
            <person name="Chernych N.A."/>
            <person name="Lebedinsky A.V."/>
        </authorList>
    </citation>
    <scope>NUCLEOTIDE SEQUENCE [LARGE SCALE GENOMIC DNA]</scope>
    <source>
        <strain evidence="16 17">SR</strain>
    </source>
</reference>
<evidence type="ECO:0000256" key="7">
    <source>
        <dbReference type="ARBA" id="ARBA00022723"/>
    </source>
</evidence>
<feature type="domain" description="Cytochrome-c3 hydrogenase C-terminal" evidence="15">
    <location>
        <begin position="226"/>
        <end position="302"/>
    </location>
</feature>
<comment type="subunit">
    <text evidence="5">Heterodimer of a large and a small subunit.</text>
</comment>
<dbReference type="InterPro" id="IPR006137">
    <property type="entry name" value="NADH_UbQ_OxRdtase-like_20kDa"/>
</dbReference>
<dbReference type="GO" id="GO:0044569">
    <property type="term" value="C:[Ni-Fe] hydrogenase complex"/>
    <property type="evidence" value="ECO:0007669"/>
    <property type="project" value="TreeGrafter"/>
</dbReference>
<keyword evidence="17" id="KW-1185">Reference proteome</keyword>
<keyword evidence="6 13" id="KW-0004">4Fe-4S</keyword>
<dbReference type="Pfam" id="PF01058">
    <property type="entry name" value="Oxidored_q6"/>
    <property type="match status" value="1"/>
</dbReference>
<feature type="binding site" evidence="13">
    <location>
        <position position="190"/>
    </location>
    <ligand>
        <name>[4Fe-4S] cluster</name>
        <dbReference type="ChEBI" id="CHEBI:49883"/>
        <label>1</label>
    </ligand>
</feature>
<dbReference type="Gene3D" id="3.40.50.700">
    <property type="entry name" value="NADH:ubiquinone oxidoreductase-like, 20kDa subunit"/>
    <property type="match status" value="1"/>
</dbReference>
<comment type="subcellular location">
    <subcellularLocation>
        <location evidence="3">Cell envelope</location>
    </subcellularLocation>
</comment>
<dbReference type="EMBL" id="QSLN01000007">
    <property type="protein sequence ID" value="RDV83033.1"/>
    <property type="molecule type" value="Genomic_DNA"/>
</dbReference>
<dbReference type="InterPro" id="IPR001821">
    <property type="entry name" value="NiFe_hydrogenase_ssu"/>
</dbReference>
<dbReference type="Proteomes" id="UP000256329">
    <property type="component" value="Unassembled WGS sequence"/>
</dbReference>
<feature type="binding site" evidence="13">
    <location>
        <position position="156"/>
    </location>
    <ligand>
        <name>[4Fe-4S] cluster</name>
        <dbReference type="ChEBI" id="CHEBI:49883"/>
        <label>1</label>
    </ligand>
</feature>
<comment type="cofactor">
    <cofactor evidence="1">
        <name>[3Fe-4S] cluster</name>
        <dbReference type="ChEBI" id="CHEBI:21137"/>
    </cofactor>
</comment>
<dbReference type="GO" id="GO:0051539">
    <property type="term" value="F:4 iron, 4 sulfur cluster binding"/>
    <property type="evidence" value="ECO:0007669"/>
    <property type="project" value="UniProtKB-KW"/>
</dbReference>
<keyword evidence="12 13" id="KW-0003">3Fe-4S</keyword>
<evidence type="ECO:0000256" key="1">
    <source>
        <dbReference type="ARBA" id="ARBA00001927"/>
    </source>
</evidence>
<dbReference type="GO" id="GO:0008901">
    <property type="term" value="F:ferredoxin hydrogenase activity"/>
    <property type="evidence" value="ECO:0007669"/>
    <property type="project" value="InterPro"/>
</dbReference>
<evidence type="ECO:0000259" key="15">
    <source>
        <dbReference type="Pfam" id="PF14720"/>
    </source>
</evidence>
<comment type="caution">
    <text evidence="16">The sequence shown here is derived from an EMBL/GenBank/DDBJ whole genome shotgun (WGS) entry which is preliminary data.</text>
</comment>
<dbReference type="PANTHER" id="PTHR30013">
    <property type="entry name" value="NIFE / NIFESE HYDROGENASE SMALL SUBUNIT FAMILY MEMBER"/>
    <property type="match status" value="1"/>
</dbReference>
<dbReference type="PROSITE" id="PS51318">
    <property type="entry name" value="TAT"/>
    <property type="match status" value="1"/>
</dbReference>
<evidence type="ECO:0000256" key="6">
    <source>
        <dbReference type="ARBA" id="ARBA00022485"/>
    </source>
</evidence>
<comment type="similarity">
    <text evidence="4">Belongs to the [NiFe]/[NiFeSe] hydrogenase small subunit family.</text>
</comment>
<dbReference type="PIRSF" id="PIRSF000310">
    <property type="entry name" value="NiFe_hyd_ssu"/>
    <property type="match status" value="1"/>
</dbReference>
<keyword evidence="8" id="KW-0732">Signal</keyword>
<keyword evidence="11 13" id="KW-0411">Iron-sulfur</keyword>
<proteinExistence type="inferred from homology"/>
<dbReference type="SUPFAM" id="SSF56770">
    <property type="entry name" value="HydA/Nqo6-like"/>
    <property type="match status" value="1"/>
</dbReference>
<feature type="binding site" evidence="13">
    <location>
        <position position="267"/>
    </location>
    <ligand>
        <name>[3Fe-4S] cluster</name>
        <dbReference type="ChEBI" id="CHEBI:21137"/>
    </ligand>
</feature>
<accession>A0A3D8P4X4</accession>
<feature type="domain" description="NADH:ubiquinone oxidoreductase-like 20kDa subunit" evidence="14">
    <location>
        <begin position="53"/>
        <end position="203"/>
    </location>
</feature>
<evidence type="ECO:0000256" key="11">
    <source>
        <dbReference type="ARBA" id="ARBA00023014"/>
    </source>
</evidence>
<dbReference type="GO" id="GO:0030313">
    <property type="term" value="C:cell envelope"/>
    <property type="evidence" value="ECO:0007669"/>
    <property type="project" value="UniProtKB-SubCell"/>
</dbReference>
<dbReference type="InterPro" id="IPR037024">
    <property type="entry name" value="NiFe_Hase_small_N_sf"/>
</dbReference>
<comment type="cofactor">
    <cofactor evidence="2">
        <name>[4Fe-4S] cluster</name>
        <dbReference type="ChEBI" id="CHEBI:49883"/>
    </cofactor>
</comment>
<dbReference type="InterPro" id="IPR037148">
    <property type="entry name" value="NiFe-Hase_small_C_sf"/>
</dbReference>
<evidence type="ECO:0000313" key="17">
    <source>
        <dbReference type="Proteomes" id="UP000256329"/>
    </source>
</evidence>
<organism evidence="16 17">
    <name type="scientific">Ammonifex thiophilus</name>
    <dbReference type="NCBI Taxonomy" id="444093"/>
    <lineage>
        <taxon>Bacteria</taxon>
        <taxon>Bacillati</taxon>
        <taxon>Bacillota</taxon>
        <taxon>Clostridia</taxon>
        <taxon>Thermoanaerobacterales</taxon>
        <taxon>Thermoanaerobacteraceae</taxon>
        <taxon>Ammonifex</taxon>
    </lineage>
</organism>
<dbReference type="AlphaFoldDB" id="A0A3D8P4X4"/>
<keyword evidence="10 13" id="KW-0408">Iron</keyword>
<feature type="binding site" evidence="13">
    <location>
        <position position="252"/>
    </location>
    <ligand>
        <name>[4Fe-4S] cluster</name>
        <dbReference type="ChEBI" id="CHEBI:49883"/>
        <label>2</label>
    </ligand>
</feature>
<name>A0A3D8P4X4_9THEO</name>
<dbReference type="Gene3D" id="4.10.480.10">
    <property type="entry name" value="Cytochrome-c3 hydrogenase, C-terminal domain"/>
    <property type="match status" value="1"/>
</dbReference>
<evidence type="ECO:0000256" key="3">
    <source>
        <dbReference type="ARBA" id="ARBA00004196"/>
    </source>
</evidence>
<evidence type="ECO:0000256" key="9">
    <source>
        <dbReference type="ARBA" id="ARBA00023002"/>
    </source>
</evidence>
<dbReference type="NCBIfam" id="TIGR00391">
    <property type="entry name" value="hydA"/>
    <property type="match status" value="1"/>
</dbReference>
<feature type="binding site" evidence="13">
    <location>
        <position position="232"/>
    </location>
    <ligand>
        <name>[4Fe-4S] cluster</name>
        <dbReference type="ChEBI" id="CHEBI:49883"/>
        <label>2</label>
    </ligand>
</feature>
<feature type="binding site" evidence="13">
    <location>
        <position position="229"/>
    </location>
    <ligand>
        <name>[4Fe-4S] cluster</name>
        <dbReference type="ChEBI" id="CHEBI:49883"/>
        <label>2</label>
    </ligand>
</feature>
<evidence type="ECO:0000256" key="5">
    <source>
        <dbReference type="ARBA" id="ARBA00011771"/>
    </source>
</evidence>
<feature type="binding site" evidence="13">
    <location>
        <position position="289"/>
    </location>
    <ligand>
        <name>[3Fe-4S] cluster</name>
        <dbReference type="ChEBI" id="CHEBI:21137"/>
    </ligand>
</feature>
<evidence type="ECO:0000256" key="10">
    <source>
        <dbReference type="ARBA" id="ARBA00023004"/>
    </source>
</evidence>
<dbReference type="PRINTS" id="PR00614">
    <property type="entry name" value="NIHGNASESMLL"/>
</dbReference>
<dbReference type="GO" id="GO:0009055">
    <property type="term" value="F:electron transfer activity"/>
    <property type="evidence" value="ECO:0007669"/>
    <property type="project" value="TreeGrafter"/>
</dbReference>
<keyword evidence="9" id="KW-0560">Oxidoreductase</keyword>
<dbReference type="GO" id="GO:0009375">
    <property type="term" value="C:ferredoxin hydrogenase complex"/>
    <property type="evidence" value="ECO:0007669"/>
    <property type="project" value="InterPro"/>
</dbReference>
<sequence length="309" mass="33537">MVRRISRREFIRICTGTTAGIALLSALEPYILETLAEAAEGKPPVIWLQGAGCTGCSVSLLNAVNPPIQKVLLDIISLRFHPTVMAAAGHLAWHALEETAAKYPGKYFLVVEGGVPTGDDGIFCTIGEKDGKEITLLHALKEYGSKAAAIIAAGQCASFGGIPGAAPNPTTTVGVWEVIKKTPVINVPCCPMHPDDFLGTLTYVLRFGELPELDYFNRPKLFFPDQTIHEGCPRCEYFAKGIFAKHPGDEGCLAMVGCKGMVAHSRCHIRWWNNHTNWCIRAGAPCQACSEPGFPDDSGPLYGRYRLHE</sequence>
<evidence type="ECO:0000313" key="16">
    <source>
        <dbReference type="EMBL" id="RDV83033.1"/>
    </source>
</evidence>
<evidence type="ECO:0000256" key="2">
    <source>
        <dbReference type="ARBA" id="ARBA00001966"/>
    </source>
</evidence>
<dbReference type="GO" id="GO:0051538">
    <property type="term" value="F:3 iron, 4 sulfur cluster binding"/>
    <property type="evidence" value="ECO:0007669"/>
    <property type="project" value="UniProtKB-KW"/>
</dbReference>
<dbReference type="GO" id="GO:0046872">
    <property type="term" value="F:metal ion binding"/>
    <property type="evidence" value="ECO:0007669"/>
    <property type="project" value="UniProtKB-KW"/>
</dbReference>
<dbReference type="GO" id="GO:0009061">
    <property type="term" value="P:anaerobic respiration"/>
    <property type="evidence" value="ECO:0007669"/>
    <property type="project" value="TreeGrafter"/>
</dbReference>
<feature type="binding site" evidence="13">
    <location>
        <position position="286"/>
    </location>
    <ligand>
        <name>[3Fe-4S] cluster</name>
        <dbReference type="ChEBI" id="CHEBI:21137"/>
    </ligand>
</feature>
<evidence type="ECO:0000256" key="13">
    <source>
        <dbReference type="PIRSR" id="PIRSR000310-1"/>
    </source>
</evidence>
<feature type="binding site" evidence="13">
    <location>
        <position position="56"/>
    </location>
    <ligand>
        <name>[4Fe-4S] cluster</name>
        <dbReference type="ChEBI" id="CHEBI:49883"/>
        <label>1</label>
    </ligand>
</feature>
<dbReference type="GO" id="GO:0016020">
    <property type="term" value="C:membrane"/>
    <property type="evidence" value="ECO:0007669"/>
    <property type="project" value="TreeGrafter"/>
</dbReference>
<dbReference type="InterPro" id="IPR006311">
    <property type="entry name" value="TAT_signal"/>
</dbReference>
<evidence type="ECO:0000256" key="8">
    <source>
        <dbReference type="ARBA" id="ARBA00022729"/>
    </source>
</evidence>